<reference evidence="3" key="1">
    <citation type="journal article" date="2014" name="Int. J. Syst. Evol. Microbiol.">
        <title>Complete genome sequence of Corynebacterium casei LMG S-19264T (=DSM 44701T), isolated from a smear-ripened cheese.</title>
        <authorList>
            <consortium name="US DOE Joint Genome Institute (JGI-PGF)"/>
            <person name="Walter F."/>
            <person name="Albersmeier A."/>
            <person name="Kalinowski J."/>
            <person name="Ruckert C."/>
        </authorList>
    </citation>
    <scope>NUCLEOTIDE SEQUENCE</scope>
    <source>
        <strain evidence="3">KCTC 12710</strain>
    </source>
</reference>
<dbReference type="RefSeq" id="WP_189360110.1">
    <property type="nucleotide sequence ID" value="NZ_BMWZ01000003.1"/>
</dbReference>
<accession>A0A918R1Z2</accession>
<organism evidence="3 4">
    <name type="scientific">Algibacter mikhailovii</name>
    <dbReference type="NCBI Taxonomy" id="425498"/>
    <lineage>
        <taxon>Bacteria</taxon>
        <taxon>Pseudomonadati</taxon>
        <taxon>Bacteroidota</taxon>
        <taxon>Flavobacteriia</taxon>
        <taxon>Flavobacteriales</taxon>
        <taxon>Flavobacteriaceae</taxon>
        <taxon>Algibacter</taxon>
    </lineage>
</organism>
<evidence type="ECO:0000259" key="2">
    <source>
        <dbReference type="Pfam" id="PF18962"/>
    </source>
</evidence>
<protein>
    <recommendedName>
        <fullName evidence="2">Secretion system C-terminal sorting domain-containing protein</fullName>
    </recommendedName>
</protein>
<proteinExistence type="predicted"/>
<feature type="domain" description="Secretion system C-terminal sorting" evidence="2">
    <location>
        <begin position="347"/>
        <end position="414"/>
    </location>
</feature>
<name>A0A918R1Z2_9FLAO</name>
<sequence>MKIITFLFLTSSILGFSQSLPISFEESTDPAYFFTCFDCNFGLAVDPLDSGNPVGELTSYDYAEFGSAQTIELDQYVDLSDDNNNTITFRINPLNGSGSGNHMLKFSGGTPPYTAEVRFNTIGTGWQTITLDFGPNLGVYRNLIIFPDFQSFETDVYLIDDIAGAVNVPPRATPSKDAPIPTIPANKVKSVYGETYTNIEYLYNFSESFREVDIENNGNKALEVDLGYYGAGFRNTDVSSDAYVHFDYWTTDATRFAFRVNSENPLTNDKQYVLGTGGSEAIVKNAWTSVFIPLSVYGGQGVNLQDVYQYNFVDDGGTGTVFIDNIYFTSESNLSVNGFDLTGLSVSPNPSSSSWNINTQNQILSMVEVFDVLGKSVMSLSSKSTSVKIDAEHLQAGIYIARLSTQEGNMHTVKLVKN</sequence>
<dbReference type="Pfam" id="PF18962">
    <property type="entry name" value="Por_Secre_tail"/>
    <property type="match status" value="1"/>
</dbReference>
<evidence type="ECO:0000313" key="3">
    <source>
        <dbReference type="EMBL" id="GGZ78038.1"/>
    </source>
</evidence>
<evidence type="ECO:0000313" key="4">
    <source>
        <dbReference type="Proteomes" id="UP000636004"/>
    </source>
</evidence>
<reference evidence="3" key="2">
    <citation type="submission" date="2020-09" db="EMBL/GenBank/DDBJ databases">
        <authorList>
            <person name="Sun Q."/>
            <person name="Kim S."/>
        </authorList>
    </citation>
    <scope>NUCLEOTIDE SEQUENCE</scope>
    <source>
        <strain evidence="3">KCTC 12710</strain>
    </source>
</reference>
<dbReference type="AlphaFoldDB" id="A0A918R1Z2"/>
<dbReference type="Proteomes" id="UP000636004">
    <property type="component" value="Unassembled WGS sequence"/>
</dbReference>
<keyword evidence="1" id="KW-0732">Signal</keyword>
<dbReference type="Gene3D" id="2.60.120.430">
    <property type="entry name" value="Galactose-binding lectin"/>
    <property type="match status" value="1"/>
</dbReference>
<dbReference type="InterPro" id="IPR026444">
    <property type="entry name" value="Secre_tail"/>
</dbReference>
<comment type="caution">
    <text evidence="3">The sequence shown here is derived from an EMBL/GenBank/DDBJ whole genome shotgun (WGS) entry which is preliminary data.</text>
</comment>
<dbReference type="NCBIfam" id="TIGR04183">
    <property type="entry name" value="Por_Secre_tail"/>
    <property type="match status" value="1"/>
</dbReference>
<evidence type="ECO:0000256" key="1">
    <source>
        <dbReference type="ARBA" id="ARBA00022729"/>
    </source>
</evidence>
<gene>
    <name evidence="3" type="ORF">GCM10007028_14330</name>
</gene>
<keyword evidence="4" id="KW-1185">Reference proteome</keyword>
<dbReference type="EMBL" id="BMWZ01000003">
    <property type="protein sequence ID" value="GGZ78038.1"/>
    <property type="molecule type" value="Genomic_DNA"/>
</dbReference>